<dbReference type="AlphaFoldDB" id="A0A9P6D1H7"/>
<dbReference type="Gene3D" id="3.80.10.10">
    <property type="entry name" value="Ribonuclease Inhibitor"/>
    <property type="match status" value="1"/>
</dbReference>
<dbReference type="Proteomes" id="UP000807469">
    <property type="component" value="Unassembled WGS sequence"/>
</dbReference>
<evidence type="ECO:0000313" key="1">
    <source>
        <dbReference type="EMBL" id="KAF9480399.1"/>
    </source>
</evidence>
<dbReference type="EMBL" id="MU155195">
    <property type="protein sequence ID" value="KAF9480399.1"/>
    <property type="molecule type" value="Genomic_DNA"/>
</dbReference>
<comment type="caution">
    <text evidence="1">The sequence shown here is derived from an EMBL/GenBank/DDBJ whole genome shotgun (WGS) entry which is preliminary data.</text>
</comment>
<organism evidence="1 2">
    <name type="scientific">Pholiota conissans</name>
    <dbReference type="NCBI Taxonomy" id="109636"/>
    <lineage>
        <taxon>Eukaryota</taxon>
        <taxon>Fungi</taxon>
        <taxon>Dikarya</taxon>
        <taxon>Basidiomycota</taxon>
        <taxon>Agaricomycotina</taxon>
        <taxon>Agaricomycetes</taxon>
        <taxon>Agaricomycetidae</taxon>
        <taxon>Agaricales</taxon>
        <taxon>Agaricineae</taxon>
        <taxon>Strophariaceae</taxon>
        <taxon>Pholiota</taxon>
    </lineage>
</organism>
<dbReference type="InterPro" id="IPR032675">
    <property type="entry name" value="LRR_dom_sf"/>
</dbReference>
<evidence type="ECO:0008006" key="3">
    <source>
        <dbReference type="Google" id="ProtNLM"/>
    </source>
</evidence>
<evidence type="ECO:0000313" key="2">
    <source>
        <dbReference type="Proteomes" id="UP000807469"/>
    </source>
</evidence>
<proteinExistence type="predicted"/>
<gene>
    <name evidence="1" type="ORF">BDN70DRAFT_894185</name>
</gene>
<keyword evidence="2" id="KW-1185">Reference proteome</keyword>
<reference evidence="1" key="1">
    <citation type="submission" date="2020-11" db="EMBL/GenBank/DDBJ databases">
        <authorList>
            <consortium name="DOE Joint Genome Institute"/>
            <person name="Ahrendt S."/>
            <person name="Riley R."/>
            <person name="Andreopoulos W."/>
            <person name="Labutti K."/>
            <person name="Pangilinan J."/>
            <person name="Ruiz-Duenas F.J."/>
            <person name="Barrasa J.M."/>
            <person name="Sanchez-Garcia M."/>
            <person name="Camarero S."/>
            <person name="Miyauchi S."/>
            <person name="Serrano A."/>
            <person name="Linde D."/>
            <person name="Babiker R."/>
            <person name="Drula E."/>
            <person name="Ayuso-Fernandez I."/>
            <person name="Pacheco R."/>
            <person name="Padilla G."/>
            <person name="Ferreira P."/>
            <person name="Barriuso J."/>
            <person name="Kellner H."/>
            <person name="Castanera R."/>
            <person name="Alfaro M."/>
            <person name="Ramirez L."/>
            <person name="Pisabarro A.G."/>
            <person name="Kuo A."/>
            <person name="Tritt A."/>
            <person name="Lipzen A."/>
            <person name="He G."/>
            <person name="Yan M."/>
            <person name="Ng V."/>
            <person name="Cullen D."/>
            <person name="Martin F."/>
            <person name="Rosso M.-N."/>
            <person name="Henrissat B."/>
            <person name="Hibbett D."/>
            <person name="Martinez A.T."/>
            <person name="Grigoriev I.V."/>
        </authorList>
    </citation>
    <scope>NUCLEOTIDE SEQUENCE</scope>
    <source>
        <strain evidence="1">CIRM-BRFM 674</strain>
    </source>
</reference>
<dbReference type="SUPFAM" id="SSF52047">
    <property type="entry name" value="RNI-like"/>
    <property type="match status" value="1"/>
</dbReference>
<dbReference type="OrthoDB" id="2269034at2759"/>
<sequence>MPPPQHRFPTKTSSPIRNLSEDILRQIFIQCNAAHLLRVNRHRPKRWYITNAPMVLCHVSSSWREIALGSPVLWSRLHFVLTVQLFSDRYSRDWAVLKHDIEFILWWQKNRATSPLFLVLDIKKTNNIRFEKLVTGGGMDIILHFLSTAQCLNVDLFLWRQIQARLNSGRGYRFRFSNLQTLVSIMDVNSEETRIPGMSFYEIQKLISHSQNTARPTLRYLRIKSDTIQSVDNIIPAHWTFLTHISFSDVTISFDIWYSLTRSTPRLTHGFFSLNYPEVDTDAHPQECVLHQLKTLSLTVNCSNKNTENPLRKFLSGLFFPTLTKLSLYSNTKSWKDHRATAELSSILDYTPNITSLTLGTHFSSFELIPNPINLLTALHSPSNARSAPLDPLWTQLPSLTDLHLEIPYTRTQPEAEVQLATFIDNVFAPSNKWLDAHNLECSIQTITIIDNGVTWAKRFREAHIYELSLLLPRIKFGITLTPSRLRDAEMWRLDFGDG</sequence>
<protein>
    <recommendedName>
        <fullName evidence="3">F-box domain-containing protein</fullName>
    </recommendedName>
</protein>
<accession>A0A9P6D1H7</accession>
<name>A0A9P6D1H7_9AGAR</name>